<dbReference type="Gene3D" id="3.40.630.30">
    <property type="match status" value="1"/>
</dbReference>
<evidence type="ECO:0000313" key="5">
    <source>
        <dbReference type="Proteomes" id="UP000229340"/>
    </source>
</evidence>
<dbReference type="InterPro" id="IPR000182">
    <property type="entry name" value="GNAT_dom"/>
</dbReference>
<dbReference type="GO" id="GO:0016747">
    <property type="term" value="F:acyltransferase activity, transferring groups other than amino-acyl groups"/>
    <property type="evidence" value="ECO:0007669"/>
    <property type="project" value="InterPro"/>
</dbReference>
<dbReference type="STRING" id="34062.AXE82_03905"/>
<evidence type="ECO:0000256" key="1">
    <source>
        <dbReference type="ARBA" id="ARBA00022679"/>
    </source>
</evidence>
<keyword evidence="2" id="KW-0012">Acyltransferase</keyword>
<dbReference type="PANTHER" id="PTHR43072:SF23">
    <property type="entry name" value="UPF0039 PROTEIN C11D3.02C"/>
    <property type="match status" value="1"/>
</dbReference>
<gene>
    <name evidence="4" type="ORF">NP7_07790</name>
</gene>
<dbReference type="PROSITE" id="PS51186">
    <property type="entry name" value="GNAT"/>
    <property type="match status" value="1"/>
</dbReference>
<dbReference type="InterPro" id="IPR016181">
    <property type="entry name" value="Acyl_CoA_acyltransferase"/>
</dbReference>
<dbReference type="Proteomes" id="UP000229340">
    <property type="component" value="Chromosome"/>
</dbReference>
<protein>
    <submittedName>
        <fullName evidence="4">N-acetyltransferase</fullName>
    </submittedName>
</protein>
<feature type="domain" description="N-acetyltransferase" evidence="3">
    <location>
        <begin position="8"/>
        <end position="178"/>
    </location>
</feature>
<dbReference type="AlphaFoldDB" id="A0A2D2LVW0"/>
<keyword evidence="1 4" id="KW-0808">Transferase</keyword>
<dbReference type="EMBL" id="CP024443">
    <property type="protein sequence ID" value="ATR79154.1"/>
    <property type="molecule type" value="Genomic_DNA"/>
</dbReference>
<evidence type="ECO:0000256" key="2">
    <source>
        <dbReference type="ARBA" id="ARBA00023315"/>
    </source>
</evidence>
<dbReference type="SUPFAM" id="SSF55729">
    <property type="entry name" value="Acyl-CoA N-acyltransferases (Nat)"/>
    <property type="match status" value="1"/>
</dbReference>
<evidence type="ECO:0000259" key="3">
    <source>
        <dbReference type="PROSITE" id="PS51186"/>
    </source>
</evidence>
<dbReference type="Pfam" id="PF00583">
    <property type="entry name" value="Acetyltransf_1"/>
    <property type="match status" value="1"/>
</dbReference>
<accession>A0A2D2LVW0</accession>
<proteinExistence type="predicted"/>
<dbReference type="RefSeq" id="WP_100270372.1">
    <property type="nucleotide sequence ID" value="NZ_CP024443.1"/>
</dbReference>
<sequence>MSAAHHNLSIRLAVIDDLPRIVEIYNQSIAGKQATADLQPVSVADRQAWFDAHTGNRPLVVAQTRCETSSQTSLGEIVGWGSLSDLYARPAYHISTEISIYVADEAKGQGVGKALVNYLIEVAPSCGVQQVVALIFAHNTPSLAMFGKLGFEPWGKFKQVCDMKGFMADVVILGKSVD</sequence>
<reference evidence="5" key="1">
    <citation type="submission" date="2017-11" db="EMBL/GenBank/DDBJ databases">
        <title>Complete genome sequence of Moraxella osloensis NP7 isolated from human skin.</title>
        <authorList>
            <person name="Lee K."/>
            <person name="Lim J.Y."/>
            <person name="Hwang I."/>
        </authorList>
    </citation>
    <scope>NUCLEOTIDE SEQUENCE [LARGE SCALE GENOMIC DNA]</scope>
    <source>
        <strain evidence="5">NP7</strain>
    </source>
</reference>
<dbReference type="CDD" id="cd04301">
    <property type="entry name" value="NAT_SF"/>
    <property type="match status" value="1"/>
</dbReference>
<evidence type="ECO:0000313" key="4">
    <source>
        <dbReference type="EMBL" id="ATR79154.1"/>
    </source>
</evidence>
<name>A0A2D2LVW0_FAUOS</name>
<organism evidence="4 5">
    <name type="scientific">Faucicola osloensis</name>
    <name type="common">Moraxella osloensis</name>
    <dbReference type="NCBI Taxonomy" id="34062"/>
    <lineage>
        <taxon>Bacteria</taxon>
        <taxon>Pseudomonadati</taxon>
        <taxon>Pseudomonadota</taxon>
        <taxon>Gammaproteobacteria</taxon>
        <taxon>Moraxellales</taxon>
        <taxon>Moraxellaceae</taxon>
        <taxon>Faucicola</taxon>
    </lineage>
</organism>
<dbReference type="PANTHER" id="PTHR43072">
    <property type="entry name" value="N-ACETYLTRANSFERASE"/>
    <property type="match status" value="1"/>
</dbReference>